<dbReference type="STRING" id="650164.K5UTP3"/>
<reference evidence="1 2" key="1">
    <citation type="journal article" date="2012" name="BMC Genomics">
        <title>Comparative genomics of the white-rot fungi, Phanerochaete carnosa and P. chrysosporium, to elucidate the genetic basis of the distinct wood types they colonize.</title>
        <authorList>
            <person name="Suzuki H."/>
            <person name="MacDonald J."/>
            <person name="Syed K."/>
            <person name="Salamov A."/>
            <person name="Hori C."/>
            <person name="Aerts A."/>
            <person name="Henrissat B."/>
            <person name="Wiebenga A."/>
            <person name="vanKuyk P.A."/>
            <person name="Barry K."/>
            <person name="Lindquist E."/>
            <person name="LaButti K."/>
            <person name="Lapidus A."/>
            <person name="Lucas S."/>
            <person name="Coutinho P."/>
            <person name="Gong Y."/>
            <person name="Samejima M."/>
            <person name="Mahadevan R."/>
            <person name="Abou-Zaid M."/>
            <person name="de Vries R.P."/>
            <person name="Igarashi K."/>
            <person name="Yadav J.S."/>
            <person name="Grigoriev I.V."/>
            <person name="Master E.R."/>
        </authorList>
    </citation>
    <scope>NUCLEOTIDE SEQUENCE [LARGE SCALE GENOMIC DNA]</scope>
    <source>
        <strain evidence="1 2">HHB-10118-sp</strain>
    </source>
</reference>
<evidence type="ECO:0008006" key="3">
    <source>
        <dbReference type="Google" id="ProtNLM"/>
    </source>
</evidence>
<evidence type="ECO:0000313" key="1">
    <source>
        <dbReference type="EMBL" id="EKM53301.1"/>
    </source>
</evidence>
<dbReference type="OrthoDB" id="2309723at2759"/>
<protein>
    <recommendedName>
        <fullName evidence="3">Transcription factor domain-containing protein</fullName>
    </recommendedName>
</protein>
<organism evidence="1 2">
    <name type="scientific">Phanerochaete carnosa (strain HHB-10118-sp)</name>
    <name type="common">White-rot fungus</name>
    <name type="synonym">Peniophora carnosa</name>
    <dbReference type="NCBI Taxonomy" id="650164"/>
    <lineage>
        <taxon>Eukaryota</taxon>
        <taxon>Fungi</taxon>
        <taxon>Dikarya</taxon>
        <taxon>Basidiomycota</taxon>
        <taxon>Agaricomycotina</taxon>
        <taxon>Agaricomycetes</taxon>
        <taxon>Polyporales</taxon>
        <taxon>Phanerochaetaceae</taxon>
        <taxon>Phanerochaete</taxon>
    </lineage>
</organism>
<accession>K5UTP3</accession>
<dbReference type="KEGG" id="pco:PHACADRAFT_175699"/>
<dbReference type="CDD" id="cd12148">
    <property type="entry name" value="fungal_TF_MHR"/>
    <property type="match status" value="1"/>
</dbReference>
<keyword evidence="2" id="KW-1185">Reference proteome</keyword>
<dbReference type="GeneID" id="18909729"/>
<dbReference type="EMBL" id="JH930474">
    <property type="protein sequence ID" value="EKM53301.1"/>
    <property type="molecule type" value="Genomic_DNA"/>
</dbReference>
<sequence length="127" mass="13526">MGLVHGSHPGFPAAAAAADAVEQGERVDAFWAVYVLDKCWSVALESPSAISDSSTSGTRISTPWPLSIAQYEQGRVATYTGVPVISEFLNGHTIGNLDYFSPFALRAQASTLFSQASVLASRYRDGK</sequence>
<proteinExistence type="predicted"/>
<evidence type="ECO:0000313" key="2">
    <source>
        <dbReference type="Proteomes" id="UP000008370"/>
    </source>
</evidence>
<name>K5UTP3_PHACS</name>
<dbReference type="HOGENOM" id="CLU_1971311_0_0_1"/>
<dbReference type="AlphaFoldDB" id="K5UTP3"/>
<gene>
    <name evidence="1" type="ORF">PHACADRAFT_175699</name>
</gene>
<dbReference type="RefSeq" id="XP_007397993.1">
    <property type="nucleotide sequence ID" value="XM_007397931.1"/>
</dbReference>
<dbReference type="InParanoid" id="K5UTP3"/>
<dbReference type="Proteomes" id="UP000008370">
    <property type="component" value="Unassembled WGS sequence"/>
</dbReference>